<dbReference type="Gene3D" id="4.10.520.10">
    <property type="entry name" value="IHF-like DNA-binding proteins"/>
    <property type="match status" value="1"/>
</dbReference>
<dbReference type="Proteomes" id="UP001239782">
    <property type="component" value="Chromosome"/>
</dbReference>
<dbReference type="SMART" id="SM00411">
    <property type="entry name" value="BHL"/>
    <property type="match status" value="1"/>
</dbReference>
<evidence type="ECO:0000256" key="7">
    <source>
        <dbReference type="ARBA" id="ARBA00023125"/>
    </source>
</evidence>
<evidence type="ECO:0000256" key="3">
    <source>
        <dbReference type="ARBA" id="ARBA00011738"/>
    </source>
</evidence>
<feature type="compositionally biased region" description="Basic residues" evidence="12">
    <location>
        <begin position="1"/>
        <end position="51"/>
    </location>
</feature>
<evidence type="ECO:0000256" key="6">
    <source>
        <dbReference type="ARBA" id="ARBA00022921"/>
    </source>
</evidence>
<dbReference type="PANTHER" id="PTHR33175">
    <property type="entry name" value="DNA-BINDING PROTEIN HU"/>
    <property type="match status" value="1"/>
</dbReference>
<name>A0AA51RW13_9GAMM</name>
<accession>A0AA51RW13</accession>
<feature type="compositionally biased region" description="Low complexity" evidence="12">
    <location>
        <begin position="52"/>
        <end position="65"/>
    </location>
</feature>
<dbReference type="KEGG" id="plei:Q9312_07215"/>
<dbReference type="SUPFAM" id="SSF47729">
    <property type="entry name" value="IHF-like DNA-binding proteins"/>
    <property type="match status" value="1"/>
</dbReference>
<gene>
    <name evidence="13" type="ORF">Q9312_07215</name>
</gene>
<dbReference type="GO" id="GO:0030527">
    <property type="term" value="F:structural constituent of chromatin"/>
    <property type="evidence" value="ECO:0007669"/>
    <property type="project" value="InterPro"/>
</dbReference>
<evidence type="ECO:0000256" key="9">
    <source>
        <dbReference type="ARBA" id="ARBA00033227"/>
    </source>
</evidence>
<comment type="subunit">
    <text evidence="3">Homodimer.</text>
</comment>
<dbReference type="RefSeq" id="WP_309203916.1">
    <property type="nucleotide sequence ID" value="NZ_CP133548.1"/>
</dbReference>
<dbReference type="GO" id="GO:0005829">
    <property type="term" value="C:cytosol"/>
    <property type="evidence" value="ECO:0007669"/>
    <property type="project" value="TreeGrafter"/>
</dbReference>
<keyword evidence="6" id="KW-0426">Late protein</keyword>
<dbReference type="InterPro" id="IPR010992">
    <property type="entry name" value="IHF-like_DNA-bd_dom_sf"/>
</dbReference>
<evidence type="ECO:0000256" key="2">
    <source>
        <dbReference type="ARBA" id="ARBA00010529"/>
    </source>
</evidence>
<dbReference type="PANTHER" id="PTHR33175:SF13">
    <property type="entry name" value="HISTONE-LIKE PROTEIN"/>
    <property type="match status" value="1"/>
</dbReference>
<reference evidence="13 14" key="1">
    <citation type="submission" date="2023-08" db="EMBL/GenBank/DDBJ databases">
        <title>Pleionea litopenaei sp. nov., isolated from stomach of juvenile Litopenaeus vannamei.</title>
        <authorList>
            <person name="Rho A.M."/>
            <person name="Hwang C.Y."/>
        </authorList>
    </citation>
    <scope>NUCLEOTIDE SEQUENCE [LARGE SCALE GENOMIC DNA]</scope>
    <source>
        <strain evidence="13 14">HL-JVS1</strain>
    </source>
</reference>
<evidence type="ECO:0000256" key="10">
    <source>
        <dbReference type="ARBA" id="ARBA00046140"/>
    </source>
</evidence>
<comment type="function">
    <text evidence="10">DNA-binding protein that plays a critical role in nucleoid compaction, genome replication and DNA replication and transcription. Binds to both ssDNA and dsDNA with a binding site covering about 15 nucleotides. Displays DNA-supercoiling activity only when associated with the viral DNA topoisomerase 2.</text>
</comment>
<evidence type="ECO:0000313" key="14">
    <source>
        <dbReference type="Proteomes" id="UP001239782"/>
    </source>
</evidence>
<dbReference type="EMBL" id="CP133548">
    <property type="protein sequence ID" value="WMS88696.1"/>
    <property type="molecule type" value="Genomic_DNA"/>
</dbReference>
<keyword evidence="7 13" id="KW-0238">DNA-binding</keyword>
<comment type="subcellular location">
    <subcellularLocation>
        <location evidence="1">Virion</location>
    </subcellularLocation>
</comment>
<evidence type="ECO:0000313" key="13">
    <source>
        <dbReference type="EMBL" id="WMS88696.1"/>
    </source>
</evidence>
<keyword evidence="5" id="KW-0235">DNA replication</keyword>
<evidence type="ECO:0000256" key="11">
    <source>
        <dbReference type="RuleBase" id="RU003939"/>
    </source>
</evidence>
<evidence type="ECO:0000256" key="5">
    <source>
        <dbReference type="ARBA" id="ARBA00022705"/>
    </source>
</evidence>
<evidence type="ECO:0000256" key="12">
    <source>
        <dbReference type="SAM" id="MobiDB-lite"/>
    </source>
</evidence>
<dbReference type="CDD" id="cd13834">
    <property type="entry name" value="HU_like"/>
    <property type="match status" value="1"/>
</dbReference>
<organism evidence="13 14">
    <name type="scientific">Pleionea litopenaei</name>
    <dbReference type="NCBI Taxonomy" id="3070815"/>
    <lineage>
        <taxon>Bacteria</taxon>
        <taxon>Pseudomonadati</taxon>
        <taxon>Pseudomonadota</taxon>
        <taxon>Gammaproteobacteria</taxon>
        <taxon>Oceanospirillales</taxon>
        <taxon>Pleioneaceae</taxon>
        <taxon>Pleionea</taxon>
    </lineage>
</organism>
<evidence type="ECO:0000256" key="8">
    <source>
        <dbReference type="ARBA" id="ARBA00033120"/>
    </source>
</evidence>
<evidence type="ECO:0000256" key="1">
    <source>
        <dbReference type="ARBA" id="ARBA00004328"/>
    </source>
</evidence>
<keyword evidence="14" id="KW-1185">Reference proteome</keyword>
<dbReference type="GO" id="GO:0003677">
    <property type="term" value="F:DNA binding"/>
    <property type="evidence" value="ECO:0007669"/>
    <property type="project" value="UniProtKB-KW"/>
</dbReference>
<comment type="similarity">
    <text evidence="2 11">Belongs to the bacterial histone-like protein family.</text>
</comment>
<dbReference type="Pfam" id="PF00216">
    <property type="entry name" value="Bac_DNA_binding"/>
    <property type="match status" value="1"/>
</dbReference>
<proteinExistence type="inferred from homology"/>
<dbReference type="InterPro" id="IPR000119">
    <property type="entry name" value="Hist_DNA-bd"/>
</dbReference>
<feature type="region of interest" description="Disordered" evidence="12">
    <location>
        <begin position="1"/>
        <end position="71"/>
    </location>
</feature>
<protein>
    <recommendedName>
        <fullName evidence="4">Viral histone-like protein</fullName>
    </recommendedName>
    <alternativeName>
        <fullName evidence="9">DNA-binding protein pA104R</fullName>
    </alternativeName>
    <alternativeName>
        <fullName evidence="8">pA104R</fullName>
    </alternativeName>
</protein>
<evidence type="ECO:0000256" key="4">
    <source>
        <dbReference type="ARBA" id="ARBA00016145"/>
    </source>
</evidence>
<sequence length="169" mass="18323">MAVKKKKAPAKKKAAAKKSPAKKVAAKKAPAKKAAAKKSPAKKAAAKKSPAKKAAPAKAPAAKKTTAVKERYNKSQMLNEIAENTELSRKQVSSVIDELSDIIERHIKKRACGEFVMPGLFKVQTVRKPATKARKGINPFTGEETVFKAKPARTVVKVRPLKKLKEMAE</sequence>
<dbReference type="GO" id="GO:0006260">
    <property type="term" value="P:DNA replication"/>
    <property type="evidence" value="ECO:0007669"/>
    <property type="project" value="UniProtKB-KW"/>
</dbReference>
<dbReference type="AlphaFoldDB" id="A0AA51RW13"/>